<dbReference type="SUPFAM" id="SSF54001">
    <property type="entry name" value="Cysteine proteinases"/>
    <property type="match status" value="1"/>
</dbReference>
<dbReference type="Proteomes" id="UP000237423">
    <property type="component" value="Unassembled WGS sequence"/>
</dbReference>
<reference evidence="2 3" key="1">
    <citation type="submission" date="2017-11" db="EMBL/GenBank/DDBJ databases">
        <title>Draft Genome Sequence of Methylobacter psychrotolerans Sph1T, an Obligate Methanotroph from Low-Temperature Environments.</title>
        <authorList>
            <person name="Oshkin I.Y."/>
            <person name="Miroshnikov K."/>
            <person name="Belova S.E."/>
            <person name="Korzhenkov A."/>
            <person name="Toshchakov S.V."/>
            <person name="Dedysh S.N."/>
        </authorList>
    </citation>
    <scope>NUCLEOTIDE SEQUENCE [LARGE SCALE GENOMIC DNA]</scope>
    <source>
        <strain evidence="2 3">Sph1</strain>
    </source>
</reference>
<proteinExistence type="predicted"/>
<evidence type="ECO:0000313" key="3">
    <source>
        <dbReference type="Proteomes" id="UP000237423"/>
    </source>
</evidence>
<gene>
    <name evidence="2" type="ORF">AADEFJLK_02913</name>
</gene>
<dbReference type="Pfam" id="PF08379">
    <property type="entry name" value="Bact_transglu_N"/>
    <property type="match status" value="1"/>
</dbReference>
<evidence type="ECO:0000313" key="2">
    <source>
        <dbReference type="EMBL" id="POZ51463.1"/>
    </source>
</evidence>
<name>A0A2S5CKX0_9GAMM</name>
<dbReference type="PANTHER" id="PTHR33490">
    <property type="entry name" value="BLR5614 PROTEIN-RELATED"/>
    <property type="match status" value="1"/>
</dbReference>
<organism evidence="2 3">
    <name type="scientific">Methylovulum psychrotolerans</name>
    <dbReference type="NCBI Taxonomy" id="1704499"/>
    <lineage>
        <taxon>Bacteria</taxon>
        <taxon>Pseudomonadati</taxon>
        <taxon>Pseudomonadota</taxon>
        <taxon>Gammaproteobacteria</taxon>
        <taxon>Methylococcales</taxon>
        <taxon>Methylococcaceae</taxon>
        <taxon>Methylovulum</taxon>
    </lineage>
</organism>
<dbReference type="EMBL" id="PGFZ01000006">
    <property type="protein sequence ID" value="POZ51463.1"/>
    <property type="molecule type" value="Genomic_DNA"/>
</dbReference>
<dbReference type="Gene3D" id="3.10.620.30">
    <property type="match status" value="1"/>
</dbReference>
<dbReference type="InterPro" id="IPR038765">
    <property type="entry name" value="Papain-like_cys_pep_sf"/>
</dbReference>
<accession>A0A2S5CKX0</accession>
<sequence length="299" mass="33705">MMHRLQIKHITTYQYAQTVTLLPHKLLLRPREGHDIRIESAELTIAPAHQLQWQRDVYDNAVALATFTEPCNQLLIGSHIVLQHFAHQPLDFFMADYAVYFPFQYDASERIDLMPYLSLLYEQDRPVLGAWLRQFWYSGQIVETYMLLDWLNKAIATGFIYQQREEPGVQSPAATLKRGIGSCRDFATLFIESCHNLGLAARFVSGYLFSPISPQDQGATHAWSEVYLPGAGWKGFDSTSGQVVGNDHIAVAVSRHPELVPPISGAFIAHPPQSPLMSVMVEVSREPDAADDEEEATFS</sequence>
<dbReference type="Pfam" id="PF01841">
    <property type="entry name" value="Transglut_core"/>
    <property type="match status" value="1"/>
</dbReference>
<evidence type="ECO:0000259" key="1">
    <source>
        <dbReference type="SMART" id="SM00460"/>
    </source>
</evidence>
<dbReference type="InterPro" id="IPR002931">
    <property type="entry name" value="Transglutaminase-like"/>
</dbReference>
<dbReference type="RefSeq" id="WP_232463624.1">
    <property type="nucleotide sequence ID" value="NZ_CP022129.1"/>
</dbReference>
<dbReference type="SMART" id="SM00460">
    <property type="entry name" value="TGc"/>
    <property type="match status" value="1"/>
</dbReference>
<feature type="domain" description="Transglutaminase-like" evidence="1">
    <location>
        <begin position="175"/>
        <end position="240"/>
    </location>
</feature>
<comment type="caution">
    <text evidence="2">The sequence shown here is derived from an EMBL/GenBank/DDBJ whole genome shotgun (WGS) entry which is preliminary data.</text>
</comment>
<dbReference type="AlphaFoldDB" id="A0A2S5CKX0"/>
<dbReference type="InterPro" id="IPR013589">
    <property type="entry name" value="Bac_transglu_N"/>
</dbReference>
<dbReference type="PANTHER" id="PTHR33490:SF1">
    <property type="entry name" value="SLL1233 PROTEIN"/>
    <property type="match status" value="1"/>
</dbReference>
<protein>
    <submittedName>
        <fullName evidence="2">Transglutaminase family protein</fullName>
    </submittedName>
</protein>